<feature type="chain" id="PRO_5037253396" description="Pterin-binding domain-containing protein" evidence="1">
    <location>
        <begin position="25"/>
        <end position="163"/>
    </location>
</feature>
<gene>
    <name evidence="3" type="ORF">GCM10011452_30860</name>
</gene>
<evidence type="ECO:0000259" key="2">
    <source>
        <dbReference type="PROSITE" id="PS50972"/>
    </source>
</evidence>
<organism evidence="3 4">
    <name type="scientific">Gemmobacter lanyuensis</name>
    <dbReference type="NCBI Taxonomy" id="1054497"/>
    <lineage>
        <taxon>Bacteria</taxon>
        <taxon>Pseudomonadati</taxon>
        <taxon>Pseudomonadota</taxon>
        <taxon>Alphaproteobacteria</taxon>
        <taxon>Rhodobacterales</taxon>
        <taxon>Paracoccaceae</taxon>
        <taxon>Gemmobacter</taxon>
    </lineage>
</organism>
<feature type="domain" description="Pterin-binding" evidence="2">
    <location>
        <begin position="99"/>
        <end position="163"/>
    </location>
</feature>
<proteinExistence type="predicted"/>
<dbReference type="Proteomes" id="UP000628984">
    <property type="component" value="Unassembled WGS sequence"/>
</dbReference>
<evidence type="ECO:0000313" key="3">
    <source>
        <dbReference type="EMBL" id="GGW40338.1"/>
    </source>
</evidence>
<dbReference type="GO" id="GO:0042558">
    <property type="term" value="P:pteridine-containing compound metabolic process"/>
    <property type="evidence" value="ECO:0007669"/>
    <property type="project" value="InterPro"/>
</dbReference>
<protein>
    <recommendedName>
        <fullName evidence="2">Pterin-binding domain-containing protein</fullName>
    </recommendedName>
</protein>
<feature type="signal peptide" evidence="1">
    <location>
        <begin position="1"/>
        <end position="24"/>
    </location>
</feature>
<evidence type="ECO:0000256" key="1">
    <source>
        <dbReference type="SAM" id="SignalP"/>
    </source>
</evidence>
<reference evidence="3" key="2">
    <citation type="submission" date="2020-09" db="EMBL/GenBank/DDBJ databases">
        <authorList>
            <person name="Sun Q."/>
            <person name="Kim S."/>
        </authorList>
    </citation>
    <scope>NUCLEOTIDE SEQUENCE</scope>
    <source>
        <strain evidence="3">KCTC 23714</strain>
    </source>
</reference>
<keyword evidence="4" id="KW-1185">Reference proteome</keyword>
<dbReference type="EMBL" id="BMYQ01000012">
    <property type="protein sequence ID" value="GGW40338.1"/>
    <property type="molecule type" value="Genomic_DNA"/>
</dbReference>
<reference evidence="3" key="1">
    <citation type="journal article" date="2014" name="Int. J. Syst. Evol. Microbiol.">
        <title>Complete genome sequence of Corynebacterium casei LMG S-19264T (=DSM 44701T), isolated from a smear-ripened cheese.</title>
        <authorList>
            <consortium name="US DOE Joint Genome Institute (JGI-PGF)"/>
            <person name="Walter F."/>
            <person name="Albersmeier A."/>
            <person name="Kalinowski J."/>
            <person name="Ruckert C."/>
        </authorList>
    </citation>
    <scope>NUCLEOTIDE SEQUENCE</scope>
    <source>
        <strain evidence="3">KCTC 23714</strain>
    </source>
</reference>
<comment type="caution">
    <text evidence="3">The sequence shown here is derived from an EMBL/GenBank/DDBJ whole genome shotgun (WGS) entry which is preliminary data.</text>
</comment>
<name>A0A918J017_9RHOB</name>
<dbReference type="PROSITE" id="PS50972">
    <property type="entry name" value="PTERIN_BINDING"/>
    <property type="match status" value="1"/>
</dbReference>
<accession>A0A918J017</accession>
<keyword evidence="1" id="KW-0732">Signal</keyword>
<dbReference type="AlphaFoldDB" id="A0A918J017"/>
<dbReference type="InterPro" id="IPR000489">
    <property type="entry name" value="Pterin-binding_dom"/>
</dbReference>
<sequence>MKALNTLALTTALSLALMAPAAMAADLTPVESVKVESDVTAIANERAASYWGKLADDLQAAILARVQDRIADKGSRISVDVNEVSLANSFESVIGTEDSVLVGNVNISSDDNSKFDSYELAVSINAALPLIPEGARLVDFRDSPEHYRAMVDTFADEVVARLK</sequence>
<evidence type="ECO:0000313" key="4">
    <source>
        <dbReference type="Proteomes" id="UP000628984"/>
    </source>
</evidence>
<dbReference type="RefSeq" id="WP_189634774.1">
    <property type="nucleotide sequence ID" value="NZ_BMYQ01000012.1"/>
</dbReference>